<dbReference type="Pfam" id="PF00787">
    <property type="entry name" value="PX"/>
    <property type="match status" value="1"/>
</dbReference>
<feature type="domain" description="Protein kinase" evidence="10">
    <location>
        <begin position="652"/>
        <end position="929"/>
    </location>
</feature>
<feature type="domain" description="PX" evidence="11">
    <location>
        <begin position="118"/>
        <end position="243"/>
    </location>
</feature>
<dbReference type="InterPro" id="IPR036871">
    <property type="entry name" value="PX_dom_sf"/>
</dbReference>
<dbReference type="SUPFAM" id="SSF57903">
    <property type="entry name" value="FYVE/PHD zinc finger"/>
    <property type="match status" value="1"/>
</dbReference>
<evidence type="ECO:0008006" key="15">
    <source>
        <dbReference type="Google" id="ProtNLM"/>
    </source>
</evidence>
<evidence type="ECO:0000259" key="11">
    <source>
        <dbReference type="PROSITE" id="PS50195"/>
    </source>
</evidence>
<dbReference type="OrthoDB" id="272861at2759"/>
<dbReference type="KEGG" id="lmat:92513256"/>
<evidence type="ECO:0000259" key="10">
    <source>
        <dbReference type="PROSITE" id="PS50011"/>
    </source>
</evidence>
<dbReference type="SMART" id="SM00220">
    <property type="entry name" value="S_TKc"/>
    <property type="match status" value="1"/>
</dbReference>
<evidence type="ECO:0000256" key="8">
    <source>
        <dbReference type="PROSITE-ProRule" id="PRU10141"/>
    </source>
</evidence>
<feature type="region of interest" description="Disordered" evidence="9">
    <location>
        <begin position="281"/>
        <end position="348"/>
    </location>
</feature>
<reference evidence="13 14" key="1">
    <citation type="submission" date="2021-03" db="EMBL/GenBank/DDBJ databases">
        <title>Leishmania (Mundinia) martiniquensis Genome sequencing and assembly.</title>
        <authorList>
            <person name="Almutairi H."/>
            <person name="Gatherer D."/>
        </authorList>
    </citation>
    <scope>NUCLEOTIDE SEQUENCE [LARGE SCALE GENOMIC DNA]</scope>
    <source>
        <strain evidence="13">LSCM1</strain>
    </source>
</reference>
<dbReference type="PROSITE" id="PS00108">
    <property type="entry name" value="PROTEIN_KINASE_ST"/>
    <property type="match status" value="1"/>
</dbReference>
<proteinExistence type="inferred from homology"/>
<dbReference type="InterPro" id="IPR000961">
    <property type="entry name" value="AGC-kinase_C"/>
</dbReference>
<feature type="compositionally biased region" description="Polar residues" evidence="9">
    <location>
        <begin position="281"/>
        <end position="290"/>
    </location>
</feature>
<dbReference type="RefSeq" id="XP_067177354.1">
    <property type="nucleotide sequence ID" value="XM_067320744.1"/>
</dbReference>
<dbReference type="Gene3D" id="3.30.200.20">
    <property type="entry name" value="Phosphorylase Kinase, domain 1"/>
    <property type="match status" value="1"/>
</dbReference>
<dbReference type="InterPro" id="IPR017441">
    <property type="entry name" value="Protein_kinase_ATP_BS"/>
</dbReference>
<evidence type="ECO:0000256" key="3">
    <source>
        <dbReference type="ARBA" id="ARBA00022553"/>
    </source>
</evidence>
<keyword evidence="14" id="KW-1185">Reference proteome</keyword>
<keyword evidence="4" id="KW-0808">Transferase</keyword>
<feature type="region of interest" description="Disordered" evidence="9">
    <location>
        <begin position="1193"/>
        <end position="1300"/>
    </location>
</feature>
<feature type="compositionally biased region" description="Low complexity" evidence="9">
    <location>
        <begin position="19"/>
        <end position="37"/>
    </location>
</feature>
<evidence type="ECO:0000313" key="13">
    <source>
        <dbReference type="EMBL" id="KAG5474412.1"/>
    </source>
</evidence>
<evidence type="ECO:0000313" key="14">
    <source>
        <dbReference type="Proteomes" id="UP000673552"/>
    </source>
</evidence>
<keyword evidence="2" id="KW-0723">Serine/threonine-protein kinase</keyword>
<dbReference type="CDD" id="cd00065">
    <property type="entry name" value="FYVE_like_SF"/>
    <property type="match status" value="1"/>
</dbReference>
<dbReference type="PROSITE" id="PS50195">
    <property type="entry name" value="PX"/>
    <property type="match status" value="1"/>
</dbReference>
<comment type="similarity">
    <text evidence="1">Belongs to the protein kinase superfamily. AGC Ser/Thr protein kinase family.</text>
</comment>
<evidence type="ECO:0000256" key="5">
    <source>
        <dbReference type="ARBA" id="ARBA00022741"/>
    </source>
</evidence>
<feature type="domain" description="AGC-kinase C-terminal" evidence="12">
    <location>
        <begin position="930"/>
        <end position="1003"/>
    </location>
</feature>
<keyword evidence="7 8" id="KW-0067">ATP-binding</keyword>
<dbReference type="PROSITE" id="PS51285">
    <property type="entry name" value="AGC_KINASE_CTER"/>
    <property type="match status" value="1"/>
</dbReference>
<dbReference type="Pfam" id="PF00069">
    <property type="entry name" value="Pkinase"/>
    <property type="match status" value="1"/>
</dbReference>
<dbReference type="Proteomes" id="UP000673552">
    <property type="component" value="Chromosome 28"/>
</dbReference>
<feature type="compositionally biased region" description="Polar residues" evidence="9">
    <location>
        <begin position="1212"/>
        <end position="1230"/>
    </location>
</feature>
<dbReference type="SMART" id="SM00312">
    <property type="entry name" value="PX"/>
    <property type="match status" value="1"/>
</dbReference>
<evidence type="ECO:0000256" key="6">
    <source>
        <dbReference type="ARBA" id="ARBA00022777"/>
    </source>
</evidence>
<feature type="binding site" evidence="8">
    <location>
        <position position="681"/>
    </location>
    <ligand>
        <name>ATP</name>
        <dbReference type="ChEBI" id="CHEBI:30616"/>
    </ligand>
</feature>
<evidence type="ECO:0000256" key="2">
    <source>
        <dbReference type="ARBA" id="ARBA00022527"/>
    </source>
</evidence>
<evidence type="ECO:0000259" key="12">
    <source>
        <dbReference type="PROSITE" id="PS51285"/>
    </source>
</evidence>
<gene>
    <name evidence="13" type="ORF">LSCM1_03194</name>
</gene>
<feature type="region of interest" description="Disordered" evidence="9">
    <location>
        <begin position="514"/>
        <end position="536"/>
    </location>
</feature>
<feature type="region of interest" description="Disordered" evidence="9">
    <location>
        <begin position="563"/>
        <end position="599"/>
    </location>
</feature>
<dbReference type="PROSITE" id="PS00107">
    <property type="entry name" value="PROTEIN_KINASE_ATP"/>
    <property type="match status" value="1"/>
</dbReference>
<keyword evidence="6" id="KW-0418">Kinase</keyword>
<keyword evidence="5 8" id="KW-0547">Nucleotide-binding</keyword>
<dbReference type="GO" id="GO:0004674">
    <property type="term" value="F:protein serine/threonine kinase activity"/>
    <property type="evidence" value="ECO:0007669"/>
    <property type="project" value="UniProtKB-KW"/>
</dbReference>
<dbReference type="InterPro" id="IPR011011">
    <property type="entry name" value="Znf_FYVE_PHD"/>
</dbReference>
<feature type="compositionally biased region" description="Low complexity" evidence="9">
    <location>
        <begin position="312"/>
        <end position="321"/>
    </location>
</feature>
<name>A0A836KIT1_9TRYP</name>
<comment type="caution">
    <text evidence="13">The sequence shown here is derived from an EMBL/GenBank/DDBJ whole genome shotgun (WGS) entry which is preliminary data.</text>
</comment>
<sequence>MSRSPLQVLYSLLRRPHSARSAEASSGAHASGEGSAATPPAGPSEGCTNTSGANALIPGGAAVATASSHSNGGAAPAVANGADRRAFEGEERLLDHSHAPRQYPLDPEKDAEVLVLLAQQFSITSVIITHYRVKESYVEYVIECVRGHDAWRVYRRYQQFKALDHDLKQLCSGRHGSCHGAYGVVPVLPGSHWMDVTNQSPELVEQRRRYLEIYLQQLLVPKNLFYVARTPLYDFLHDGEVPTHVKLSGIQPLLGLMSTYTAVASDDGDDEAILRAQLETQSRQQPQPLNASEEAAAAVPGIASTAPPPSPSSGGTFPAASDDGAGDTGTAVTLRFPEVPDSGESDAKRQEGTIAEAMATPPMPGDAAVSVVSMERLPSLTTGRAYAAARITDAAVVGEASAGRDTSGVKVQPTYASDPSDTNDVRLAKKYAHKLVCGAVFATVDPMQMDFPDERLPPASANCAQCNAEFTSFLYPRRCFFCLYQFCSACLEKLSVLESPWALGRALVTSVDSADSAPEMPQETTPPSADANAGGRTVPACRRCAENYSRRLDRCGTAPGGGAYRGMQSTLGTPAQPGPLTSSDRSSPPAPVVGSLPATNMRGCVGEESSSMMLQKRAANSVSVTPRPRLSSPRGYLGGPGSTLSPVDFHDFRLLTVIGRGTFGKVLKVQMRATQQVYAMKIMNKATVYRRCMTSYMKEEKAILTSIRPHPYIVRCHYAFQTEYYLVFVIDYLPGGELYDYIYPTLSLSPEAARIYAAELVLALEYLHRQDVVHRDLKPENVVLAADGHICLTDFGLARRAFSRSRRRSFVGSPEYVAPETIQGQVQTAAVDWWSFGVMLYEMLAGRTPFHARNNNTVYENVLHKELELPVLSADGAAAASTVQPVIAEGAPKFRGFSPEAVSLLRALLARDPSLRLQDANVIKRHPFFRGLSWDDLRHRRVPAPCVPGDMRDNDVRHFKREFVSEWASVPPLTGMTRTSIEALTKCFDNFPVSRTAASKVSAALEDAGTAAASAALGSLSPAPRSPPQAQGSARVLSLSLMLPPSVLSTGGTAPREPVRFFHSMAAAQQSFHGMWRVLSIEVHAVDDGRVIYPWGGDVSGVLVYSNGGRFSLQLTPNTRRPIGPVQRVTQLSKEDLCDTYSSYVASFGSFHLFPSSADDGCGVVRHFAEGNLCPNLMLTNIVFQYHMQTEPLHRPATKDDQKNRGSRRPGSATSPNLATMSSTRTPSTTDAEDSSDGGGGSHRHASEEGSPGASEGEEDEKERARERTTIFGDEDQQQGRDTASPSAQSPSSPPAPERRILLRLSTRPQRAPEQDFLAFTSLVFEKMS</sequence>
<dbReference type="GO" id="GO:0035091">
    <property type="term" value="F:phosphatidylinositol binding"/>
    <property type="evidence" value="ECO:0007669"/>
    <property type="project" value="InterPro"/>
</dbReference>
<evidence type="ECO:0000256" key="9">
    <source>
        <dbReference type="SAM" id="MobiDB-lite"/>
    </source>
</evidence>
<protein>
    <recommendedName>
        <fullName evidence="15">Zinc finger protein kinase-like</fullName>
    </recommendedName>
</protein>
<dbReference type="InterPro" id="IPR011009">
    <property type="entry name" value="Kinase-like_dom_sf"/>
</dbReference>
<dbReference type="GeneID" id="92513256"/>
<dbReference type="CDD" id="cd05123">
    <property type="entry name" value="STKc_AGC"/>
    <property type="match status" value="1"/>
</dbReference>
<dbReference type="CDD" id="cd06093">
    <property type="entry name" value="PX_domain"/>
    <property type="match status" value="1"/>
</dbReference>
<feature type="region of interest" description="Disordered" evidence="9">
    <location>
        <begin position="16"/>
        <end position="52"/>
    </location>
</feature>
<dbReference type="InterPro" id="IPR000719">
    <property type="entry name" value="Prot_kinase_dom"/>
</dbReference>
<dbReference type="InterPro" id="IPR045270">
    <property type="entry name" value="STKc_AGC"/>
</dbReference>
<organism evidence="13 14">
    <name type="scientific">Leishmania martiniquensis</name>
    <dbReference type="NCBI Taxonomy" id="1580590"/>
    <lineage>
        <taxon>Eukaryota</taxon>
        <taxon>Discoba</taxon>
        <taxon>Euglenozoa</taxon>
        <taxon>Kinetoplastea</taxon>
        <taxon>Metakinetoplastina</taxon>
        <taxon>Trypanosomatida</taxon>
        <taxon>Trypanosomatidae</taxon>
        <taxon>Leishmaniinae</taxon>
        <taxon>Leishmania</taxon>
    </lineage>
</organism>
<dbReference type="FunFam" id="1.10.510.10:FF:000571">
    <property type="entry name" value="Maternal embryonic leucine zipper kinase"/>
    <property type="match status" value="1"/>
</dbReference>
<dbReference type="SUPFAM" id="SSF56112">
    <property type="entry name" value="Protein kinase-like (PK-like)"/>
    <property type="match status" value="1"/>
</dbReference>
<keyword evidence="3" id="KW-0597">Phosphoprotein</keyword>
<evidence type="ECO:0000256" key="7">
    <source>
        <dbReference type="ARBA" id="ARBA00022840"/>
    </source>
</evidence>
<dbReference type="Gene3D" id="3.30.1520.10">
    <property type="entry name" value="Phox-like domain"/>
    <property type="match status" value="1"/>
</dbReference>
<dbReference type="GO" id="GO:0005524">
    <property type="term" value="F:ATP binding"/>
    <property type="evidence" value="ECO:0007669"/>
    <property type="project" value="UniProtKB-UniRule"/>
</dbReference>
<evidence type="ECO:0000256" key="1">
    <source>
        <dbReference type="ARBA" id="ARBA00009903"/>
    </source>
</evidence>
<evidence type="ECO:0000256" key="4">
    <source>
        <dbReference type="ARBA" id="ARBA00022679"/>
    </source>
</evidence>
<dbReference type="PROSITE" id="PS50011">
    <property type="entry name" value="PROTEIN_KINASE_DOM"/>
    <property type="match status" value="1"/>
</dbReference>
<accession>A0A836KIT1</accession>
<dbReference type="InterPro" id="IPR008271">
    <property type="entry name" value="Ser/Thr_kinase_AS"/>
</dbReference>
<feature type="compositionally biased region" description="Basic and acidic residues" evidence="9">
    <location>
        <begin position="1193"/>
        <end position="1204"/>
    </location>
</feature>
<feature type="compositionally biased region" description="Polar residues" evidence="9">
    <location>
        <begin position="567"/>
        <end position="586"/>
    </location>
</feature>
<dbReference type="Gene3D" id="1.10.510.10">
    <property type="entry name" value="Transferase(Phosphotransferase) domain 1"/>
    <property type="match status" value="1"/>
</dbReference>
<dbReference type="SUPFAM" id="SSF64268">
    <property type="entry name" value="PX domain"/>
    <property type="match status" value="1"/>
</dbReference>
<dbReference type="EMBL" id="JAFEUZ010000028">
    <property type="protein sequence ID" value="KAG5474412.1"/>
    <property type="molecule type" value="Genomic_DNA"/>
</dbReference>
<dbReference type="InterPro" id="IPR001683">
    <property type="entry name" value="PX_dom"/>
</dbReference>
<dbReference type="InterPro" id="IPR024311">
    <property type="entry name" value="Lipocalin-like"/>
</dbReference>
<dbReference type="Pfam" id="PF13924">
    <property type="entry name" value="Lipocalin_5"/>
    <property type="match status" value="1"/>
</dbReference>
<dbReference type="PANTHER" id="PTHR24351">
    <property type="entry name" value="RIBOSOMAL PROTEIN S6 KINASE"/>
    <property type="match status" value="1"/>
</dbReference>